<comment type="caution">
    <text evidence="11">The sequence shown here is derived from an EMBL/GenBank/DDBJ whole genome shotgun (WGS) entry which is preliminary data.</text>
</comment>
<feature type="domain" description="Protein kinase" evidence="10">
    <location>
        <begin position="98"/>
        <end position="246"/>
    </location>
</feature>
<evidence type="ECO:0000256" key="7">
    <source>
        <dbReference type="ARBA" id="ARBA00047899"/>
    </source>
</evidence>
<keyword evidence="2" id="KW-0723">Serine/threonine-protein kinase</keyword>
<keyword evidence="12" id="KW-1185">Reference proteome</keyword>
<dbReference type="SUPFAM" id="SSF56112">
    <property type="entry name" value="Protein kinase-like (PK-like)"/>
    <property type="match status" value="1"/>
</dbReference>
<accession>A0A1E5W770</accession>
<dbReference type="InterPro" id="IPR011009">
    <property type="entry name" value="Kinase-like_dom_sf"/>
</dbReference>
<dbReference type="Pfam" id="PF00069">
    <property type="entry name" value="Pkinase"/>
    <property type="match status" value="1"/>
</dbReference>
<dbReference type="GO" id="GO:0004674">
    <property type="term" value="F:protein serine/threonine kinase activity"/>
    <property type="evidence" value="ECO:0007669"/>
    <property type="project" value="UniProtKB-KW"/>
</dbReference>
<gene>
    <name evidence="11" type="ORF">BAE44_0005774</name>
</gene>
<dbReference type="GO" id="GO:0004713">
    <property type="term" value="F:protein tyrosine kinase activity"/>
    <property type="evidence" value="ECO:0007669"/>
    <property type="project" value="InterPro"/>
</dbReference>
<protein>
    <recommendedName>
        <fullName evidence="1">non-specific serine/threonine protein kinase</fullName>
        <ecNumber evidence="1">2.7.11.1</ecNumber>
    </recommendedName>
</protein>
<dbReference type="PANTHER" id="PTHR27006">
    <property type="entry name" value="PROMASTIGOTE SURFACE ANTIGEN PROTEIN PSA"/>
    <property type="match status" value="1"/>
</dbReference>
<dbReference type="Gene3D" id="1.10.510.10">
    <property type="entry name" value="Transferase(Phosphotransferase) domain 1"/>
    <property type="match status" value="1"/>
</dbReference>
<comment type="catalytic activity">
    <reaction evidence="8">
        <text>L-seryl-[protein] + ATP = O-phospho-L-seryl-[protein] + ADP + H(+)</text>
        <dbReference type="Rhea" id="RHEA:17989"/>
        <dbReference type="Rhea" id="RHEA-COMP:9863"/>
        <dbReference type="Rhea" id="RHEA-COMP:11604"/>
        <dbReference type="ChEBI" id="CHEBI:15378"/>
        <dbReference type="ChEBI" id="CHEBI:29999"/>
        <dbReference type="ChEBI" id="CHEBI:30616"/>
        <dbReference type="ChEBI" id="CHEBI:83421"/>
        <dbReference type="ChEBI" id="CHEBI:456216"/>
        <dbReference type="EC" id="2.7.11.1"/>
    </reaction>
</comment>
<reference evidence="11 12" key="1">
    <citation type="submission" date="2016-09" db="EMBL/GenBank/DDBJ databases">
        <title>The draft genome of Dichanthelium oligosanthes: A C3 panicoid grass species.</title>
        <authorList>
            <person name="Studer A.J."/>
            <person name="Schnable J.C."/>
            <person name="Brutnell T.P."/>
        </authorList>
    </citation>
    <scope>NUCLEOTIDE SEQUENCE [LARGE SCALE GENOMIC DNA]</scope>
    <source>
        <strain evidence="12">cv. Kellogg 1175</strain>
        <tissue evidence="11">Leaf</tissue>
    </source>
</reference>
<dbReference type="FunFam" id="1.10.510.10:FF:001023">
    <property type="entry name" value="Os07g0541700 protein"/>
    <property type="match status" value="1"/>
</dbReference>
<evidence type="ECO:0000256" key="3">
    <source>
        <dbReference type="ARBA" id="ARBA00022679"/>
    </source>
</evidence>
<dbReference type="InterPro" id="IPR000719">
    <property type="entry name" value="Prot_kinase_dom"/>
</dbReference>
<dbReference type="InterPro" id="IPR020635">
    <property type="entry name" value="Tyr_kinase_cat_dom"/>
</dbReference>
<evidence type="ECO:0000256" key="4">
    <source>
        <dbReference type="ARBA" id="ARBA00022741"/>
    </source>
</evidence>
<keyword evidence="5" id="KW-0418">Kinase</keyword>
<keyword evidence="3" id="KW-0808">Transferase</keyword>
<dbReference type="EMBL" id="LWDX02019592">
    <property type="protein sequence ID" value="OEL33207.1"/>
    <property type="molecule type" value="Genomic_DNA"/>
</dbReference>
<evidence type="ECO:0000256" key="1">
    <source>
        <dbReference type="ARBA" id="ARBA00012513"/>
    </source>
</evidence>
<evidence type="ECO:0000256" key="5">
    <source>
        <dbReference type="ARBA" id="ARBA00022777"/>
    </source>
</evidence>
<sequence>MFAFLRTFVFLVSFLSYLLLWFRWLLGRVTAVLFYRTRSGKARHPAASAGRSPEILVLPEAGSLVAVDACPLHASPAASTELAKDILIPEGQGRHRRILDKNKLGSGYFGVVYKGTLGDGDVIAVKALKNNEQWQFENEGHLLQLRHGNIVKLVGRFISNNQLLTKVVGDPPTGNNCPTLGWAARHKIIKGICCGLRYLHDEWEVEKQMLHLDIKPCHILLDKAMNPKISDFGLSRIVNRALKRSG</sequence>
<evidence type="ECO:0000313" key="12">
    <source>
        <dbReference type="Proteomes" id="UP000095767"/>
    </source>
</evidence>
<dbReference type="EC" id="2.7.11.1" evidence="1"/>
<dbReference type="Proteomes" id="UP000095767">
    <property type="component" value="Unassembled WGS sequence"/>
</dbReference>
<feature type="binding site" evidence="9">
    <location>
        <position position="126"/>
    </location>
    <ligand>
        <name>ATP</name>
        <dbReference type="ChEBI" id="CHEBI:30616"/>
    </ligand>
</feature>
<dbReference type="GO" id="GO:0005524">
    <property type="term" value="F:ATP binding"/>
    <property type="evidence" value="ECO:0007669"/>
    <property type="project" value="UniProtKB-UniRule"/>
</dbReference>
<dbReference type="SMART" id="SM00219">
    <property type="entry name" value="TyrKc"/>
    <property type="match status" value="1"/>
</dbReference>
<evidence type="ECO:0000256" key="6">
    <source>
        <dbReference type="ARBA" id="ARBA00022840"/>
    </source>
</evidence>
<evidence type="ECO:0000256" key="9">
    <source>
        <dbReference type="PROSITE-ProRule" id="PRU10141"/>
    </source>
</evidence>
<dbReference type="InterPro" id="IPR017441">
    <property type="entry name" value="Protein_kinase_ATP_BS"/>
</dbReference>
<dbReference type="OrthoDB" id="4062651at2759"/>
<dbReference type="AlphaFoldDB" id="A0A1E5W770"/>
<proteinExistence type="predicted"/>
<dbReference type="Gene3D" id="3.30.200.20">
    <property type="entry name" value="Phosphorylase Kinase, domain 1"/>
    <property type="match status" value="1"/>
</dbReference>
<keyword evidence="6 9" id="KW-0067">ATP-binding</keyword>
<dbReference type="PROSITE" id="PS50011">
    <property type="entry name" value="PROTEIN_KINASE_DOM"/>
    <property type="match status" value="1"/>
</dbReference>
<organism evidence="11 12">
    <name type="scientific">Dichanthelium oligosanthes</name>
    <dbReference type="NCBI Taxonomy" id="888268"/>
    <lineage>
        <taxon>Eukaryota</taxon>
        <taxon>Viridiplantae</taxon>
        <taxon>Streptophyta</taxon>
        <taxon>Embryophyta</taxon>
        <taxon>Tracheophyta</taxon>
        <taxon>Spermatophyta</taxon>
        <taxon>Magnoliopsida</taxon>
        <taxon>Liliopsida</taxon>
        <taxon>Poales</taxon>
        <taxon>Poaceae</taxon>
        <taxon>PACMAD clade</taxon>
        <taxon>Panicoideae</taxon>
        <taxon>Panicodae</taxon>
        <taxon>Paniceae</taxon>
        <taxon>Dichantheliinae</taxon>
        <taxon>Dichanthelium</taxon>
    </lineage>
</organism>
<name>A0A1E5W770_9POAL</name>
<keyword evidence="4 9" id="KW-0547">Nucleotide-binding</keyword>
<evidence type="ECO:0000259" key="10">
    <source>
        <dbReference type="PROSITE" id="PS50011"/>
    </source>
</evidence>
<dbReference type="PANTHER" id="PTHR27006:SF606">
    <property type="entry name" value="INTERLEUKIN-1 RECEPTOR-ASSOCIATED KINASE 4"/>
    <property type="match status" value="1"/>
</dbReference>
<evidence type="ECO:0000256" key="2">
    <source>
        <dbReference type="ARBA" id="ARBA00022527"/>
    </source>
</evidence>
<evidence type="ECO:0000256" key="8">
    <source>
        <dbReference type="ARBA" id="ARBA00048679"/>
    </source>
</evidence>
<dbReference type="PROSITE" id="PS00107">
    <property type="entry name" value="PROTEIN_KINASE_ATP"/>
    <property type="match status" value="1"/>
</dbReference>
<evidence type="ECO:0000313" key="11">
    <source>
        <dbReference type="EMBL" id="OEL33207.1"/>
    </source>
</evidence>
<comment type="catalytic activity">
    <reaction evidence="7">
        <text>L-threonyl-[protein] + ATP = O-phospho-L-threonyl-[protein] + ADP + H(+)</text>
        <dbReference type="Rhea" id="RHEA:46608"/>
        <dbReference type="Rhea" id="RHEA-COMP:11060"/>
        <dbReference type="Rhea" id="RHEA-COMP:11605"/>
        <dbReference type="ChEBI" id="CHEBI:15378"/>
        <dbReference type="ChEBI" id="CHEBI:30013"/>
        <dbReference type="ChEBI" id="CHEBI:30616"/>
        <dbReference type="ChEBI" id="CHEBI:61977"/>
        <dbReference type="ChEBI" id="CHEBI:456216"/>
        <dbReference type="EC" id="2.7.11.1"/>
    </reaction>
</comment>